<name>A0A3D8SXQ0_9HELO</name>
<sequence>MGSGTATPIQAPLNKGNLGVKAALQQAGLSGQSAAFPAGTRDAMGTRDDKVVAFVLHTDTLGAWVRVEES</sequence>
<evidence type="ECO:0000313" key="1">
    <source>
        <dbReference type="EMBL" id="RDW91102.1"/>
    </source>
</evidence>
<evidence type="ECO:0000313" key="2">
    <source>
        <dbReference type="Proteomes" id="UP000256328"/>
    </source>
</evidence>
<gene>
    <name evidence="1" type="ORF">BP5796_02267</name>
</gene>
<organism evidence="1 2">
    <name type="scientific">Coleophoma crateriformis</name>
    <dbReference type="NCBI Taxonomy" id="565419"/>
    <lineage>
        <taxon>Eukaryota</taxon>
        <taxon>Fungi</taxon>
        <taxon>Dikarya</taxon>
        <taxon>Ascomycota</taxon>
        <taxon>Pezizomycotina</taxon>
        <taxon>Leotiomycetes</taxon>
        <taxon>Helotiales</taxon>
        <taxon>Dermateaceae</taxon>
        <taxon>Coleophoma</taxon>
    </lineage>
</organism>
<dbReference type="Proteomes" id="UP000256328">
    <property type="component" value="Unassembled WGS sequence"/>
</dbReference>
<reference evidence="1 2" key="1">
    <citation type="journal article" date="2018" name="IMA Fungus">
        <title>IMA Genome-F 9: Draft genome sequence of Annulohypoxylon stygium, Aspergillus mulundensis, Berkeleyomyces basicola (syn. Thielaviopsis basicola), Ceratocystis smalleyi, two Cercospora beticola strains, Coleophoma cylindrospora, Fusarium fracticaudum, Phialophora cf. hyalina, and Morchella septimelata.</title>
        <authorList>
            <person name="Wingfield B.D."/>
            <person name="Bills G.F."/>
            <person name="Dong Y."/>
            <person name="Huang W."/>
            <person name="Nel W.J."/>
            <person name="Swalarsk-Parry B.S."/>
            <person name="Vaghefi N."/>
            <person name="Wilken P.M."/>
            <person name="An Z."/>
            <person name="de Beer Z.W."/>
            <person name="De Vos L."/>
            <person name="Chen L."/>
            <person name="Duong T.A."/>
            <person name="Gao Y."/>
            <person name="Hammerbacher A."/>
            <person name="Kikkert J.R."/>
            <person name="Li Y."/>
            <person name="Li H."/>
            <person name="Li K."/>
            <person name="Li Q."/>
            <person name="Liu X."/>
            <person name="Ma X."/>
            <person name="Naidoo K."/>
            <person name="Pethybridge S.J."/>
            <person name="Sun J."/>
            <person name="Steenkamp E.T."/>
            <person name="van der Nest M.A."/>
            <person name="van Wyk S."/>
            <person name="Wingfield M.J."/>
            <person name="Xiong C."/>
            <person name="Yue Q."/>
            <person name="Zhang X."/>
        </authorList>
    </citation>
    <scope>NUCLEOTIDE SEQUENCE [LARGE SCALE GENOMIC DNA]</scope>
    <source>
        <strain evidence="1 2">BP5796</strain>
    </source>
</reference>
<accession>A0A3D8SXQ0</accession>
<comment type="caution">
    <text evidence="1">The sequence shown here is derived from an EMBL/GenBank/DDBJ whole genome shotgun (WGS) entry which is preliminary data.</text>
</comment>
<dbReference type="EMBL" id="PDLN01000003">
    <property type="protein sequence ID" value="RDW91102.1"/>
    <property type="molecule type" value="Genomic_DNA"/>
</dbReference>
<proteinExistence type="predicted"/>
<dbReference type="AlphaFoldDB" id="A0A3D8SXQ0"/>
<keyword evidence="2" id="KW-1185">Reference proteome</keyword>
<protein>
    <submittedName>
        <fullName evidence="1">Uncharacterized protein</fullName>
    </submittedName>
</protein>